<reference evidence="13" key="1">
    <citation type="journal article" date="2017" name="Genome Biol.">
        <title>Comparative genomics reveals high biological diversity and specific adaptations in the industrially and medically important fungal genus Aspergillus.</title>
        <authorList>
            <person name="de Vries R.P."/>
            <person name="Riley R."/>
            <person name="Wiebenga A."/>
            <person name="Aguilar-Osorio G."/>
            <person name="Amillis S."/>
            <person name="Uchima C.A."/>
            <person name="Anderluh G."/>
            <person name="Asadollahi M."/>
            <person name="Askin M."/>
            <person name="Barry K."/>
            <person name="Battaglia E."/>
            <person name="Bayram O."/>
            <person name="Benocci T."/>
            <person name="Braus-Stromeyer S.A."/>
            <person name="Caldana C."/>
            <person name="Canovas D."/>
            <person name="Cerqueira G.C."/>
            <person name="Chen F."/>
            <person name="Chen W."/>
            <person name="Choi C."/>
            <person name="Clum A."/>
            <person name="Dos Santos R.A."/>
            <person name="Damasio A.R."/>
            <person name="Diallinas G."/>
            <person name="Emri T."/>
            <person name="Fekete E."/>
            <person name="Flipphi M."/>
            <person name="Freyberg S."/>
            <person name="Gallo A."/>
            <person name="Gournas C."/>
            <person name="Habgood R."/>
            <person name="Hainaut M."/>
            <person name="Harispe M.L."/>
            <person name="Henrissat B."/>
            <person name="Hilden K.S."/>
            <person name="Hope R."/>
            <person name="Hossain A."/>
            <person name="Karabika E."/>
            <person name="Karaffa L."/>
            <person name="Karanyi Z."/>
            <person name="Krasevec N."/>
            <person name="Kuo A."/>
            <person name="Kusch H."/>
            <person name="LaButti K."/>
            <person name="Lagendijk E.L."/>
            <person name="Lapidus A."/>
            <person name="Levasseur A."/>
            <person name="Lindquist E."/>
            <person name="Lipzen A."/>
            <person name="Logrieco A.F."/>
            <person name="MacCabe A."/>
            <person name="Maekelae M.R."/>
            <person name="Malavazi I."/>
            <person name="Melin P."/>
            <person name="Meyer V."/>
            <person name="Mielnichuk N."/>
            <person name="Miskei M."/>
            <person name="Molnar A.P."/>
            <person name="Mule G."/>
            <person name="Ngan C.Y."/>
            <person name="Orejas M."/>
            <person name="Orosz E."/>
            <person name="Ouedraogo J.P."/>
            <person name="Overkamp K.M."/>
            <person name="Park H.-S."/>
            <person name="Perrone G."/>
            <person name="Piumi F."/>
            <person name="Punt P.J."/>
            <person name="Ram A.F."/>
            <person name="Ramon A."/>
            <person name="Rauscher S."/>
            <person name="Record E."/>
            <person name="Riano-Pachon D.M."/>
            <person name="Robert V."/>
            <person name="Roehrig J."/>
            <person name="Ruller R."/>
            <person name="Salamov A."/>
            <person name="Salih N.S."/>
            <person name="Samson R.A."/>
            <person name="Sandor E."/>
            <person name="Sanguinetti M."/>
            <person name="Schuetze T."/>
            <person name="Sepcic K."/>
            <person name="Shelest E."/>
            <person name="Sherlock G."/>
            <person name="Sophianopoulou V."/>
            <person name="Squina F.M."/>
            <person name="Sun H."/>
            <person name="Susca A."/>
            <person name="Todd R.B."/>
            <person name="Tsang A."/>
            <person name="Unkles S.E."/>
            <person name="van de Wiele N."/>
            <person name="van Rossen-Uffink D."/>
            <person name="Oliveira J.V."/>
            <person name="Vesth T.C."/>
            <person name="Visser J."/>
            <person name="Yu J.-H."/>
            <person name="Zhou M."/>
            <person name="Andersen M.R."/>
            <person name="Archer D.B."/>
            <person name="Baker S.E."/>
            <person name="Benoit I."/>
            <person name="Brakhage A.A."/>
            <person name="Braus G.H."/>
            <person name="Fischer R."/>
            <person name="Frisvad J.C."/>
            <person name="Goldman G.H."/>
            <person name="Houbraken J."/>
            <person name="Oakley B."/>
            <person name="Pocsi I."/>
            <person name="Scazzocchio C."/>
            <person name="Seiboth B."/>
            <person name="vanKuyk P.A."/>
            <person name="Wortman J."/>
            <person name="Dyer P.S."/>
            <person name="Grigoriev I.V."/>
        </authorList>
    </citation>
    <scope>NUCLEOTIDE SEQUENCE [LARGE SCALE GENOMIC DNA]</scope>
    <source>
        <strain evidence="13">CBS 593.65</strain>
    </source>
</reference>
<dbReference type="InterPro" id="IPR014001">
    <property type="entry name" value="Helicase_ATP-bd"/>
</dbReference>
<evidence type="ECO:0000256" key="7">
    <source>
        <dbReference type="ARBA" id="ARBA00022840"/>
    </source>
</evidence>
<keyword evidence="6" id="KW-0347">Helicase</keyword>
<feature type="compositionally biased region" description="Basic and acidic residues" evidence="9">
    <location>
        <begin position="224"/>
        <end position="234"/>
    </location>
</feature>
<evidence type="ECO:0000313" key="12">
    <source>
        <dbReference type="EMBL" id="OJJ58647.1"/>
    </source>
</evidence>
<keyword evidence="13" id="KW-1185">Reference proteome</keyword>
<keyword evidence="5" id="KW-0378">Hydrolase</keyword>
<dbReference type="SMART" id="SM00487">
    <property type="entry name" value="DEXDc"/>
    <property type="match status" value="1"/>
</dbReference>
<dbReference type="FunFam" id="1.10.3380.30:FF:000001">
    <property type="entry name" value="Ski2 ATP-dependent RNA helicase"/>
    <property type="match status" value="1"/>
</dbReference>
<dbReference type="OrthoDB" id="64767at2759"/>
<dbReference type="Pfam" id="PF21408">
    <property type="entry name" value="MTR4-like_stalk"/>
    <property type="match status" value="1"/>
</dbReference>
<dbReference type="Pfam" id="PF13234">
    <property type="entry name" value="MTR4_beta-barrel"/>
    <property type="match status" value="1"/>
</dbReference>
<evidence type="ECO:0000256" key="2">
    <source>
        <dbReference type="ARBA" id="ARBA00010140"/>
    </source>
</evidence>
<dbReference type="GO" id="GO:0003723">
    <property type="term" value="F:RNA binding"/>
    <property type="evidence" value="ECO:0007669"/>
    <property type="project" value="UniProtKB-KW"/>
</dbReference>
<dbReference type="PIRSF" id="PIRSF005198">
    <property type="entry name" value="Antiviral_helicase_SKI2"/>
    <property type="match status" value="1"/>
</dbReference>
<dbReference type="InterPro" id="IPR048392">
    <property type="entry name" value="MTR4-like_stalk"/>
</dbReference>
<dbReference type="PANTHER" id="PTHR12131">
    <property type="entry name" value="ATP-DEPENDENT RNA AND DNA HELICASE"/>
    <property type="match status" value="1"/>
</dbReference>
<dbReference type="InterPro" id="IPR011545">
    <property type="entry name" value="DEAD/DEAH_box_helicase_dom"/>
</dbReference>
<dbReference type="Pfam" id="PF17911">
    <property type="entry name" value="Ski2_N"/>
    <property type="match status" value="1"/>
</dbReference>
<dbReference type="GO" id="GO:0070478">
    <property type="term" value="P:nuclear-transcribed mRNA catabolic process, 3'-5' exonucleolytic nonsense-mediated decay"/>
    <property type="evidence" value="ECO:0007669"/>
    <property type="project" value="TreeGrafter"/>
</dbReference>
<dbReference type="FunFam" id="3.40.50.300:FF:000354">
    <property type="entry name" value="ATP-dependent RNA helicase SKI2"/>
    <property type="match status" value="1"/>
</dbReference>
<feature type="region of interest" description="Disordered" evidence="9">
    <location>
        <begin position="537"/>
        <end position="606"/>
    </location>
</feature>
<dbReference type="SMART" id="SM00490">
    <property type="entry name" value="HELICc"/>
    <property type="match status" value="1"/>
</dbReference>
<dbReference type="RefSeq" id="XP_040702453.1">
    <property type="nucleotide sequence ID" value="XM_040842162.1"/>
</dbReference>
<dbReference type="Pfam" id="PF00270">
    <property type="entry name" value="DEAD"/>
    <property type="match status" value="1"/>
</dbReference>
<name>A0A1L9TGS9_9EURO</name>
<feature type="region of interest" description="Disordered" evidence="9">
    <location>
        <begin position="210"/>
        <end position="265"/>
    </location>
</feature>
<evidence type="ECO:0000256" key="9">
    <source>
        <dbReference type="SAM" id="MobiDB-lite"/>
    </source>
</evidence>
<dbReference type="InterPro" id="IPR040801">
    <property type="entry name" value="Ski2_N"/>
</dbReference>
<organism evidence="12 13">
    <name type="scientific">Aspergillus sydowii CBS 593.65</name>
    <dbReference type="NCBI Taxonomy" id="1036612"/>
    <lineage>
        <taxon>Eukaryota</taxon>
        <taxon>Fungi</taxon>
        <taxon>Dikarya</taxon>
        <taxon>Ascomycota</taxon>
        <taxon>Pezizomycotina</taxon>
        <taxon>Eurotiomycetes</taxon>
        <taxon>Eurotiomycetidae</taxon>
        <taxon>Eurotiales</taxon>
        <taxon>Aspergillaceae</taxon>
        <taxon>Aspergillus</taxon>
        <taxon>Aspergillus subgen. Nidulantes</taxon>
    </lineage>
</organism>
<feature type="compositionally biased region" description="Gly residues" evidence="9">
    <location>
        <begin position="568"/>
        <end position="581"/>
    </location>
</feature>
<dbReference type="InterPro" id="IPR016438">
    <property type="entry name" value="SKI2-like"/>
</dbReference>
<dbReference type="GO" id="GO:0003724">
    <property type="term" value="F:RNA helicase activity"/>
    <property type="evidence" value="ECO:0007669"/>
    <property type="project" value="InterPro"/>
</dbReference>
<dbReference type="PROSITE" id="PS51192">
    <property type="entry name" value="HELICASE_ATP_BIND_1"/>
    <property type="match status" value="1"/>
</dbReference>
<comment type="similarity">
    <text evidence="2">Belongs to the helicase family. SKI2 subfamily.</text>
</comment>
<dbReference type="Gene3D" id="1.10.3380.30">
    <property type="match status" value="2"/>
</dbReference>
<evidence type="ECO:0000256" key="1">
    <source>
        <dbReference type="ARBA" id="ARBA00004496"/>
    </source>
</evidence>
<dbReference type="PROSITE" id="PS51194">
    <property type="entry name" value="HELICASE_CTER"/>
    <property type="match status" value="1"/>
</dbReference>
<proteinExistence type="inferred from homology"/>
<feature type="domain" description="Helicase C-terminal" evidence="11">
    <location>
        <begin position="637"/>
        <end position="816"/>
    </location>
</feature>
<feature type="compositionally biased region" description="Low complexity" evidence="9">
    <location>
        <begin position="582"/>
        <end position="597"/>
    </location>
</feature>
<dbReference type="SUPFAM" id="SSF52540">
    <property type="entry name" value="P-loop containing nucleoside triphosphate hydrolases"/>
    <property type="match status" value="1"/>
</dbReference>
<dbReference type="Gene3D" id="3.40.50.300">
    <property type="entry name" value="P-loop containing nucleotide triphosphate hydrolases"/>
    <property type="match status" value="2"/>
</dbReference>
<dbReference type="Gene3D" id="2.30.30.1160">
    <property type="match status" value="1"/>
</dbReference>
<evidence type="ECO:0000313" key="13">
    <source>
        <dbReference type="Proteomes" id="UP000184356"/>
    </source>
</evidence>
<sequence>MDSLTSTLAGLNLDSQGIAGKSFDARLEEEENGSYQNYAPRRRTRPSATETRRELEDEFLNPSPQFNSEWLNRLQRRWDTSTDYTDLFEVAGTQTRTIVRFDREGLEGRVTGYHEVTVPANSANAKNSTSLLRRPAGRADFVRGAAGFFPFAPGGLDGVEAIAEMEETQTPGASSSAGKQAGLDRIINFGTEGGLLEAAPGFSRGLKFGEAKSKEAAEEDEEVEHTLQEEDKNISPDQDETASDVEGGVKIEDEESDQDEEEEDIDSLLPVEFPSLEPRAPLLSTLQKKGGKEWAHVVDVNKEISNFHELVPDMAREWPFELDTFQKEAVYHLEGGDSVFVAAHTSAGKTVVAEYAIALAAKHMTKAIYTSPIKALSNQKFRDFKNEFDDVGILTGDVQINPEASCLIMTTEILRSMLYRGADLIRDVEFVIFDEVHYVNDLERGVVWEEVIIMLPEHVTLILLSATVPNTQEFASWVGRTKKKDIYVISTAKRPVPLEHYLWAGKNKFKIVDSNKRFLENNWKEADDIISGKDKIKAQKAAEAQAQSQASRGGPQGRGRGQAPARGGPRGNGQRGGGQQRGRGAPANRGTGNIARTGRGGGRTTAAQDKTVWVQVVQHLRKENLLPACIFVFSKKRCEQNADSLSNQDFCNASEKSLIHMTIEKSLTRLKVEDRTLPQILRLRELLSRGIAVHHGGLLPIMKEIVEILFAKTLVKVLFATETFAMGLNLPTRTVVFSGFRKHDGKSFRDLLPGEYTQMAGRAGRRGLDNVGYVIIVNSGKDEAPAAGALRKMILGDPTKLRSQFRLTYNMILNLLRVEALKIEEMIKRSFSENATQALLPEHEKQVQISEASLEKIKREPCEICDIDIATCHDSSVEYGKLTSELHLNLLSSPVGKRLLVPKRLVVYRKDGSRTAGVIVREVGGGPNPVIQILEIGKLASKRHPSEILPFLPAFRGFMNPLPTRAADMTLKVFKIPIADIECVTNTLVKISGPTWYLNIKKEAIKFAEKELSKLCSSWTTPTWDELDWARIKELQLRDILDKRREQANVAQSCDCLKCPDFLKHFEMQRDEWQIKENISQLKQLMSDQNLQLLPDYEQRIQVLKDLGFVDEQSRVQLKGKVACEIHSADELVLTELILENVLAEYEPEEIVALLSAFVFQEKTENVPTLTPRLEKGMEAIVRISEKVNDVQIQHQVIQSTEDNNDFASQPRFGLAEVVYEWAKGMSFNRITDLTDVMEGTIVRTITRLDETCREVKNAAKLVGDPTLYAKMQEAQEKIKRDVIFAASLYM</sequence>
<dbReference type="InterPro" id="IPR012961">
    <property type="entry name" value="Ski2/MTR4_C"/>
</dbReference>
<dbReference type="GO" id="GO:0016787">
    <property type="term" value="F:hydrolase activity"/>
    <property type="evidence" value="ECO:0007669"/>
    <property type="project" value="UniProtKB-KW"/>
</dbReference>
<dbReference type="FunFam" id="1.20.1500.20:FF:000001">
    <property type="entry name" value="DEAD/DEAH box RNA helicase"/>
    <property type="match status" value="1"/>
</dbReference>
<feature type="compositionally biased region" description="Acidic residues" evidence="9">
    <location>
        <begin position="252"/>
        <end position="265"/>
    </location>
</feature>
<dbReference type="InterPro" id="IPR027417">
    <property type="entry name" value="P-loop_NTPase"/>
</dbReference>
<keyword evidence="8" id="KW-0694">RNA-binding</keyword>
<evidence type="ECO:0000256" key="5">
    <source>
        <dbReference type="ARBA" id="ARBA00022801"/>
    </source>
</evidence>
<dbReference type="Pfam" id="PF08148">
    <property type="entry name" value="DSHCT"/>
    <property type="match status" value="1"/>
</dbReference>
<evidence type="ECO:0000256" key="6">
    <source>
        <dbReference type="ARBA" id="ARBA00022806"/>
    </source>
</evidence>
<dbReference type="STRING" id="1036612.A0A1L9TGS9"/>
<keyword evidence="4" id="KW-0547">Nucleotide-binding</keyword>
<evidence type="ECO:0000259" key="11">
    <source>
        <dbReference type="PROSITE" id="PS51194"/>
    </source>
</evidence>
<comment type="subcellular location">
    <subcellularLocation>
        <location evidence="1">Cytoplasm</location>
    </subcellularLocation>
</comment>
<protein>
    <recommendedName>
        <fullName evidence="14">Antiviral helicase</fullName>
    </recommendedName>
</protein>
<evidence type="ECO:0000256" key="8">
    <source>
        <dbReference type="ARBA" id="ARBA00022884"/>
    </source>
</evidence>
<feature type="compositionally biased region" description="Low complexity" evidence="9">
    <location>
        <begin position="544"/>
        <end position="553"/>
    </location>
</feature>
<evidence type="ECO:0000256" key="3">
    <source>
        <dbReference type="ARBA" id="ARBA00022490"/>
    </source>
</evidence>
<feature type="region of interest" description="Disordered" evidence="9">
    <location>
        <begin position="29"/>
        <end position="50"/>
    </location>
</feature>
<gene>
    <name evidence="12" type="ORF">ASPSYDRAFT_152118</name>
</gene>
<dbReference type="GO" id="GO:0055087">
    <property type="term" value="C:Ski complex"/>
    <property type="evidence" value="ECO:0007669"/>
    <property type="project" value="TreeGrafter"/>
</dbReference>
<dbReference type="InterPro" id="IPR050699">
    <property type="entry name" value="RNA-DNA_Helicase"/>
</dbReference>
<accession>A0A1L9TGS9</accession>
<dbReference type="CDD" id="cd18795">
    <property type="entry name" value="SF2_C_Ski2"/>
    <property type="match status" value="1"/>
</dbReference>
<dbReference type="GeneID" id="63758235"/>
<dbReference type="Proteomes" id="UP000184356">
    <property type="component" value="Unassembled WGS sequence"/>
</dbReference>
<evidence type="ECO:0008006" key="14">
    <source>
        <dbReference type="Google" id="ProtNLM"/>
    </source>
</evidence>
<dbReference type="EMBL" id="KV878586">
    <property type="protein sequence ID" value="OJJ58647.1"/>
    <property type="molecule type" value="Genomic_DNA"/>
</dbReference>
<dbReference type="InterPro" id="IPR001650">
    <property type="entry name" value="Helicase_C-like"/>
</dbReference>
<feature type="domain" description="Helicase ATP-binding" evidence="10">
    <location>
        <begin position="330"/>
        <end position="486"/>
    </location>
</feature>
<dbReference type="GO" id="GO:0005524">
    <property type="term" value="F:ATP binding"/>
    <property type="evidence" value="ECO:0007669"/>
    <property type="project" value="UniProtKB-KW"/>
</dbReference>
<keyword evidence="3" id="KW-0963">Cytoplasm</keyword>
<dbReference type="FunFam" id="3.40.50.300:FF:000987">
    <property type="entry name" value="DEAD/DEAH box RNA helicase"/>
    <property type="match status" value="1"/>
</dbReference>
<dbReference type="SMART" id="SM01142">
    <property type="entry name" value="DSHCT"/>
    <property type="match status" value="1"/>
</dbReference>
<dbReference type="PANTHER" id="PTHR12131:SF1">
    <property type="entry name" value="ATP-DEPENDENT RNA HELICASE SUPV3L1, MITOCHONDRIAL-RELATED"/>
    <property type="match status" value="1"/>
</dbReference>
<evidence type="ECO:0000256" key="4">
    <source>
        <dbReference type="ARBA" id="ARBA00022741"/>
    </source>
</evidence>
<dbReference type="InterPro" id="IPR025696">
    <property type="entry name" value="Beta-barrel_MTR4"/>
</dbReference>
<keyword evidence="7" id="KW-0067">ATP-binding</keyword>
<dbReference type="VEuPathDB" id="FungiDB:ASPSYDRAFT_152118"/>
<dbReference type="Pfam" id="PF00271">
    <property type="entry name" value="Helicase_C"/>
    <property type="match status" value="1"/>
</dbReference>
<evidence type="ECO:0000259" key="10">
    <source>
        <dbReference type="PROSITE" id="PS51192"/>
    </source>
</evidence>